<gene>
    <name evidence="1" type="ORF">llap_8312</name>
</gene>
<dbReference type="PANTHER" id="PTHR33332">
    <property type="entry name" value="REVERSE TRANSCRIPTASE DOMAIN-CONTAINING PROTEIN"/>
    <property type="match status" value="1"/>
</dbReference>
<dbReference type="OrthoDB" id="416454at2759"/>
<sequence>MYEWTALGHRALDEFLSVSHVSQSSNGRGESEKAASVWRGNRQVSLYNKYEALDLEGQSMDDDVDDSSSSPEVLPSQVIDSTTREDVILDLMVTNASELVGDVKIRGSLGCSDHALVEFAVLKDMGQANSKVRTLNFRWRSVTSGGPQGSVLGPVLFNTFINDIDSGIECTLTKFVDDATLRGVVDMSDGQDVIQRDLEMFKRFKSISTSEDRQQMFSVNSVFSLHTST</sequence>
<name>A0A2I0U5U6_LIMLA</name>
<proteinExistence type="predicted"/>
<dbReference type="AlphaFoldDB" id="A0A2I0U5U6"/>
<reference evidence="2" key="1">
    <citation type="submission" date="2017-11" db="EMBL/GenBank/DDBJ databases">
        <authorList>
            <person name="Lima N.C."/>
            <person name="Parody-Merino A.M."/>
            <person name="Battley P.F."/>
            <person name="Fidler A.E."/>
            <person name="Prosdocimi F."/>
        </authorList>
    </citation>
    <scope>NUCLEOTIDE SEQUENCE [LARGE SCALE GENOMIC DNA]</scope>
</reference>
<keyword evidence="2" id="KW-1185">Reference proteome</keyword>
<dbReference type="EMBL" id="KZ506125">
    <property type="protein sequence ID" value="PKU41381.1"/>
    <property type="molecule type" value="Genomic_DNA"/>
</dbReference>
<dbReference type="Proteomes" id="UP000233556">
    <property type="component" value="Unassembled WGS sequence"/>
</dbReference>
<evidence type="ECO:0000313" key="2">
    <source>
        <dbReference type="Proteomes" id="UP000233556"/>
    </source>
</evidence>
<accession>A0A2I0U5U6</accession>
<evidence type="ECO:0008006" key="3">
    <source>
        <dbReference type="Google" id="ProtNLM"/>
    </source>
</evidence>
<reference evidence="2" key="2">
    <citation type="submission" date="2017-12" db="EMBL/GenBank/DDBJ databases">
        <title>Genome sequence of the Bar-tailed Godwit (Limosa lapponica baueri).</title>
        <authorList>
            <person name="Lima N.C.B."/>
            <person name="Parody-Merino A.M."/>
            <person name="Battley P.F."/>
            <person name="Fidler A.E."/>
            <person name="Prosdocimi F."/>
        </authorList>
    </citation>
    <scope>NUCLEOTIDE SEQUENCE [LARGE SCALE GENOMIC DNA]</scope>
</reference>
<evidence type="ECO:0000313" key="1">
    <source>
        <dbReference type="EMBL" id="PKU41381.1"/>
    </source>
</evidence>
<protein>
    <recommendedName>
        <fullName evidence="3">Rna-directed dna polymerase from mobile element jockey-like</fullName>
    </recommendedName>
</protein>
<organism evidence="1 2">
    <name type="scientific">Limosa lapponica baueri</name>
    <dbReference type="NCBI Taxonomy" id="1758121"/>
    <lineage>
        <taxon>Eukaryota</taxon>
        <taxon>Metazoa</taxon>
        <taxon>Chordata</taxon>
        <taxon>Craniata</taxon>
        <taxon>Vertebrata</taxon>
        <taxon>Euteleostomi</taxon>
        <taxon>Archelosauria</taxon>
        <taxon>Archosauria</taxon>
        <taxon>Dinosauria</taxon>
        <taxon>Saurischia</taxon>
        <taxon>Theropoda</taxon>
        <taxon>Coelurosauria</taxon>
        <taxon>Aves</taxon>
        <taxon>Neognathae</taxon>
        <taxon>Neoaves</taxon>
        <taxon>Charadriiformes</taxon>
        <taxon>Scolopacidae</taxon>
        <taxon>Limosa</taxon>
    </lineage>
</organism>